<reference evidence="1 2" key="2">
    <citation type="journal article" date="2017" name="Genome Biol.">
        <title>New reference genome sequences of hot pepper reveal the massive evolution of plant disease-resistance genes by retroduplication.</title>
        <authorList>
            <person name="Kim S."/>
            <person name="Park J."/>
            <person name="Yeom S.I."/>
            <person name="Kim Y.M."/>
            <person name="Seo E."/>
            <person name="Kim K.T."/>
            <person name="Kim M.S."/>
            <person name="Lee J.M."/>
            <person name="Cheong K."/>
            <person name="Shin H.S."/>
            <person name="Kim S.B."/>
            <person name="Han K."/>
            <person name="Lee J."/>
            <person name="Park M."/>
            <person name="Lee H.A."/>
            <person name="Lee H.Y."/>
            <person name="Lee Y."/>
            <person name="Oh S."/>
            <person name="Lee J.H."/>
            <person name="Choi E."/>
            <person name="Choi E."/>
            <person name="Lee S.E."/>
            <person name="Jeon J."/>
            <person name="Kim H."/>
            <person name="Choi G."/>
            <person name="Song H."/>
            <person name="Lee J."/>
            <person name="Lee S.C."/>
            <person name="Kwon J.K."/>
            <person name="Lee H.Y."/>
            <person name="Koo N."/>
            <person name="Hong Y."/>
            <person name="Kim R.W."/>
            <person name="Kang W.H."/>
            <person name="Huh J.H."/>
            <person name="Kang B.C."/>
            <person name="Yang T.J."/>
            <person name="Lee Y.H."/>
            <person name="Bennetzen J.L."/>
            <person name="Choi D."/>
        </authorList>
    </citation>
    <scope>NUCLEOTIDE SEQUENCE [LARGE SCALE GENOMIC DNA]</scope>
    <source>
        <strain evidence="2">cv. CM334</strain>
    </source>
</reference>
<keyword evidence="2" id="KW-1185">Reference proteome</keyword>
<dbReference type="PANTHER" id="PTHR48181:SF1">
    <property type="match status" value="1"/>
</dbReference>
<organism evidence="1 2">
    <name type="scientific">Capsicum annuum</name>
    <name type="common">Capsicum pepper</name>
    <dbReference type="NCBI Taxonomy" id="4072"/>
    <lineage>
        <taxon>Eukaryota</taxon>
        <taxon>Viridiplantae</taxon>
        <taxon>Streptophyta</taxon>
        <taxon>Embryophyta</taxon>
        <taxon>Tracheophyta</taxon>
        <taxon>Spermatophyta</taxon>
        <taxon>Magnoliopsida</taxon>
        <taxon>eudicotyledons</taxon>
        <taxon>Gunneridae</taxon>
        <taxon>Pentapetalae</taxon>
        <taxon>asterids</taxon>
        <taxon>lamiids</taxon>
        <taxon>Solanales</taxon>
        <taxon>Solanaceae</taxon>
        <taxon>Solanoideae</taxon>
        <taxon>Capsiceae</taxon>
        <taxon>Capsicum</taxon>
    </lineage>
</organism>
<evidence type="ECO:0000313" key="1">
    <source>
        <dbReference type="EMBL" id="PHT71824.1"/>
    </source>
</evidence>
<sequence length="255" mass="28467">MMIPSESVGYNDVMMMPGESTGGNDVMMIPGESGGYNDVMMMPHEFGGYVDVLMMHGYSRRGNAAMMIPYVCFADVILNNMPKCATNITKHSPGYLHGSSQSSKDTVKCHKSVAEVVLLDDTPSDEGELKKNLPSQFTNFHHAKRQEVDYFSKVSKKVNLIDKLTKSQERSSYLKHHRIEIDASISKLKESPEKAKMNKRATEEQEINLKNEISPFEDALEALGAESLISKKDMVDFLTTQAEASLADYKQKIIS</sequence>
<dbReference type="Proteomes" id="UP000222542">
    <property type="component" value="Unassembled WGS sequence"/>
</dbReference>
<proteinExistence type="predicted"/>
<comment type="caution">
    <text evidence="1">The sequence shown here is derived from an EMBL/GenBank/DDBJ whole genome shotgun (WGS) entry which is preliminary data.</text>
</comment>
<accession>A0A2G2YQ40</accession>
<dbReference type="EMBL" id="AYRZ02000009">
    <property type="protein sequence ID" value="PHT71824.1"/>
    <property type="molecule type" value="Genomic_DNA"/>
</dbReference>
<dbReference type="AlphaFoldDB" id="A0A2G2YQ40"/>
<dbReference type="Gramene" id="PHT71824">
    <property type="protein sequence ID" value="PHT71824"/>
    <property type="gene ID" value="T459_22609"/>
</dbReference>
<name>A0A2G2YQ40_CAPAN</name>
<reference evidence="1 2" key="1">
    <citation type="journal article" date="2014" name="Nat. Genet.">
        <title>Genome sequence of the hot pepper provides insights into the evolution of pungency in Capsicum species.</title>
        <authorList>
            <person name="Kim S."/>
            <person name="Park M."/>
            <person name="Yeom S.I."/>
            <person name="Kim Y.M."/>
            <person name="Lee J.M."/>
            <person name="Lee H.A."/>
            <person name="Seo E."/>
            <person name="Choi J."/>
            <person name="Cheong K."/>
            <person name="Kim K.T."/>
            <person name="Jung K."/>
            <person name="Lee G.W."/>
            <person name="Oh S.K."/>
            <person name="Bae C."/>
            <person name="Kim S.B."/>
            <person name="Lee H.Y."/>
            <person name="Kim S.Y."/>
            <person name="Kim M.S."/>
            <person name="Kang B.C."/>
            <person name="Jo Y.D."/>
            <person name="Yang H.B."/>
            <person name="Jeong H.J."/>
            <person name="Kang W.H."/>
            <person name="Kwon J.K."/>
            <person name="Shin C."/>
            <person name="Lim J.Y."/>
            <person name="Park J.H."/>
            <person name="Huh J.H."/>
            <person name="Kim J.S."/>
            <person name="Kim B.D."/>
            <person name="Cohen O."/>
            <person name="Paran I."/>
            <person name="Suh M.C."/>
            <person name="Lee S.B."/>
            <person name="Kim Y.K."/>
            <person name="Shin Y."/>
            <person name="Noh S.J."/>
            <person name="Park J."/>
            <person name="Seo Y.S."/>
            <person name="Kwon S.Y."/>
            <person name="Kim H.A."/>
            <person name="Park J.M."/>
            <person name="Kim H.J."/>
            <person name="Choi S.B."/>
            <person name="Bosland P.W."/>
            <person name="Reeves G."/>
            <person name="Jo S.H."/>
            <person name="Lee B.W."/>
            <person name="Cho H.T."/>
            <person name="Choi H.S."/>
            <person name="Lee M.S."/>
            <person name="Yu Y."/>
            <person name="Do Choi Y."/>
            <person name="Park B.S."/>
            <person name="van Deynze A."/>
            <person name="Ashrafi H."/>
            <person name="Hill T."/>
            <person name="Kim W.T."/>
            <person name="Pai H.S."/>
            <person name="Ahn H.K."/>
            <person name="Yeam I."/>
            <person name="Giovannoni J.J."/>
            <person name="Rose J.K."/>
            <person name="Sorensen I."/>
            <person name="Lee S.J."/>
            <person name="Kim R.W."/>
            <person name="Choi I.Y."/>
            <person name="Choi B.S."/>
            <person name="Lim J.S."/>
            <person name="Lee Y.H."/>
            <person name="Choi D."/>
        </authorList>
    </citation>
    <scope>NUCLEOTIDE SEQUENCE [LARGE SCALE GENOMIC DNA]</scope>
    <source>
        <strain evidence="2">cv. CM334</strain>
    </source>
</reference>
<protein>
    <submittedName>
        <fullName evidence="1">Uncharacterized protein</fullName>
    </submittedName>
</protein>
<dbReference type="PANTHER" id="PTHR48181">
    <property type="match status" value="1"/>
</dbReference>
<evidence type="ECO:0000313" key="2">
    <source>
        <dbReference type="Proteomes" id="UP000222542"/>
    </source>
</evidence>
<gene>
    <name evidence="1" type="ORF">T459_22609</name>
</gene>